<dbReference type="PANTHER" id="PTHR31672">
    <property type="entry name" value="BNACNNG10540D PROTEIN"/>
    <property type="match status" value="1"/>
</dbReference>
<dbReference type="InterPro" id="IPR050796">
    <property type="entry name" value="SCF_F-box_component"/>
</dbReference>
<keyword evidence="3" id="KW-1185">Reference proteome</keyword>
<evidence type="ECO:0000313" key="2">
    <source>
        <dbReference type="EMBL" id="GMN74272.1"/>
    </source>
</evidence>
<dbReference type="AlphaFoldDB" id="A0AA88JJ38"/>
<dbReference type="InterPro" id="IPR006527">
    <property type="entry name" value="F-box-assoc_dom_typ1"/>
</dbReference>
<evidence type="ECO:0000313" key="3">
    <source>
        <dbReference type="Proteomes" id="UP001187192"/>
    </source>
</evidence>
<dbReference type="EMBL" id="BTGU01013435">
    <property type="protein sequence ID" value="GMN74272.1"/>
    <property type="molecule type" value="Genomic_DNA"/>
</dbReference>
<reference evidence="2" key="1">
    <citation type="submission" date="2023-07" db="EMBL/GenBank/DDBJ databases">
        <title>draft genome sequence of fig (Ficus carica).</title>
        <authorList>
            <person name="Takahashi T."/>
            <person name="Nishimura K."/>
        </authorList>
    </citation>
    <scope>NUCLEOTIDE SEQUENCE</scope>
</reference>
<feature type="domain" description="F-box associated beta-propeller type 1" evidence="1">
    <location>
        <begin position="8"/>
        <end position="171"/>
    </location>
</feature>
<proteinExistence type="predicted"/>
<name>A0AA88JJ38_FICCA</name>
<dbReference type="PANTHER" id="PTHR31672:SF13">
    <property type="entry name" value="F-BOX PROTEIN CPR30-LIKE"/>
    <property type="match status" value="1"/>
</dbReference>
<dbReference type="Proteomes" id="UP001187192">
    <property type="component" value="Unassembled WGS sequence"/>
</dbReference>
<evidence type="ECO:0000259" key="1">
    <source>
        <dbReference type="Pfam" id="PF07734"/>
    </source>
</evidence>
<gene>
    <name evidence="2" type="ORF">TIFTF001_053822</name>
</gene>
<dbReference type="Pfam" id="PF07734">
    <property type="entry name" value="FBA_1"/>
    <property type="match status" value="1"/>
</dbReference>
<comment type="caution">
    <text evidence="2">The sequence shown here is derived from an EMBL/GenBank/DDBJ whole genome shotgun (WGS) entry which is preliminary data.</text>
</comment>
<sequence>MHSFDGLCTAQVYSLSTNSWKEIQLDERILDFVVDYQVVYSNGVCYWYYWNNELTITSFDFGDEVFCNIPVPDNDEGEAKDWDELANWTRIGVWNESLVLFYYAGEAPKVIEMWVMDSYSDGDSDDERSDSWTKYLTIGPLVGIAQPLAIWGKDQLFMETESGEIISYDLSTEEFGDRSISLKWYNSYRLVFYVKSLVSLLKREGREARP</sequence>
<accession>A0AA88JJ38</accession>
<protein>
    <recommendedName>
        <fullName evidence="1">F-box associated beta-propeller type 1 domain-containing protein</fullName>
    </recommendedName>
</protein>
<organism evidence="2 3">
    <name type="scientific">Ficus carica</name>
    <name type="common">Common fig</name>
    <dbReference type="NCBI Taxonomy" id="3494"/>
    <lineage>
        <taxon>Eukaryota</taxon>
        <taxon>Viridiplantae</taxon>
        <taxon>Streptophyta</taxon>
        <taxon>Embryophyta</taxon>
        <taxon>Tracheophyta</taxon>
        <taxon>Spermatophyta</taxon>
        <taxon>Magnoliopsida</taxon>
        <taxon>eudicotyledons</taxon>
        <taxon>Gunneridae</taxon>
        <taxon>Pentapetalae</taxon>
        <taxon>rosids</taxon>
        <taxon>fabids</taxon>
        <taxon>Rosales</taxon>
        <taxon>Moraceae</taxon>
        <taxon>Ficeae</taxon>
        <taxon>Ficus</taxon>
    </lineage>
</organism>